<dbReference type="HAMAP" id="MF_00149">
    <property type="entry name" value="DNA_mis_repair"/>
    <property type="match status" value="1"/>
</dbReference>
<keyword evidence="2 4" id="KW-0227">DNA damage</keyword>
<dbReference type="InterPro" id="IPR020667">
    <property type="entry name" value="DNA_mismatch_repair_MutL"/>
</dbReference>
<feature type="domain" description="DNA mismatch repair protein S5" evidence="6">
    <location>
        <begin position="210"/>
        <end position="328"/>
    </location>
</feature>
<evidence type="ECO:0000313" key="8">
    <source>
        <dbReference type="Proteomes" id="UP000019591"/>
    </source>
</evidence>
<evidence type="ECO:0000256" key="2">
    <source>
        <dbReference type="ARBA" id="ARBA00022763"/>
    </source>
</evidence>
<dbReference type="CDD" id="cd16926">
    <property type="entry name" value="HATPase_MutL-MLH-PMS-like"/>
    <property type="match status" value="1"/>
</dbReference>
<dbReference type="InterPro" id="IPR014790">
    <property type="entry name" value="MutL_C"/>
</dbReference>
<evidence type="ECO:0000256" key="4">
    <source>
        <dbReference type="HAMAP-Rule" id="MF_00149"/>
    </source>
</evidence>
<dbReference type="Proteomes" id="UP000019591">
    <property type="component" value="Chromosome"/>
</dbReference>
<dbReference type="SMART" id="SM01340">
    <property type="entry name" value="DNA_mis_repair"/>
    <property type="match status" value="1"/>
</dbReference>
<proteinExistence type="inferred from homology"/>
<evidence type="ECO:0000259" key="6">
    <source>
        <dbReference type="SMART" id="SM01340"/>
    </source>
</evidence>
<organism evidence="7 8">
    <name type="scientific">Peptoclostridium acidaminophilum DSM 3953</name>
    <dbReference type="NCBI Taxonomy" id="1286171"/>
    <lineage>
        <taxon>Bacteria</taxon>
        <taxon>Bacillati</taxon>
        <taxon>Bacillota</taxon>
        <taxon>Clostridia</taxon>
        <taxon>Peptostreptococcales</taxon>
        <taxon>Peptoclostridiaceae</taxon>
        <taxon>Peptoclostridium</taxon>
    </lineage>
</organism>
<feature type="domain" description="MutL C-terminal dimerisation" evidence="5">
    <location>
        <begin position="448"/>
        <end position="588"/>
    </location>
</feature>
<dbReference type="FunFam" id="3.30.565.10:FF:000003">
    <property type="entry name" value="DNA mismatch repair endonuclease MutL"/>
    <property type="match status" value="1"/>
</dbReference>
<dbReference type="InterPro" id="IPR037198">
    <property type="entry name" value="MutL_C_sf"/>
</dbReference>
<dbReference type="InterPro" id="IPR036890">
    <property type="entry name" value="HATPase_C_sf"/>
</dbReference>
<comment type="function">
    <text evidence="4">This protein is involved in the repair of mismatches in DNA. It is required for dam-dependent methyl-directed DNA mismatch repair. May act as a 'molecular matchmaker', a protein that promotes the formation of a stable complex between two or more DNA-binding proteins in an ATP-dependent manner without itself being part of a final effector complex.</text>
</comment>
<dbReference type="eggNOG" id="COG0323">
    <property type="taxonomic scope" value="Bacteria"/>
</dbReference>
<dbReference type="Pfam" id="PF01119">
    <property type="entry name" value="DNA_mis_repair"/>
    <property type="match status" value="1"/>
</dbReference>
<accession>W8TK65</accession>
<gene>
    <name evidence="4 7" type="primary">mutL</name>
    <name evidence="7" type="ORF">EAL2_c12970</name>
</gene>
<keyword evidence="3 4" id="KW-0234">DNA repair</keyword>
<dbReference type="NCBIfam" id="TIGR00585">
    <property type="entry name" value="mutl"/>
    <property type="match status" value="1"/>
</dbReference>
<dbReference type="GO" id="GO:0030983">
    <property type="term" value="F:mismatched DNA binding"/>
    <property type="evidence" value="ECO:0007669"/>
    <property type="project" value="InterPro"/>
</dbReference>
<dbReference type="InterPro" id="IPR002099">
    <property type="entry name" value="MutL/Mlh/PMS"/>
</dbReference>
<dbReference type="RefSeq" id="WP_025435581.1">
    <property type="nucleotide sequence ID" value="NZ_CP007452.1"/>
</dbReference>
<sequence>MNNKIKLLDSSTINKIAAGEVVERPAAVVKELVENSLDASAGRIIVEIVNSGKEYIRITDDGHGIDPQDVESAFLRHATSKISEVEDLEKINSLGFRGEALASIVAVSKLDIITKTAYCQTGLKLSYEFGRLKSKDEVAAAEGTTIIVKDIFQNVPARKKFLKSDRAELVSISDIIDKIAIGHSNVKFEYTSNGKRMLSTPGDGKMLSAIRAVHGKDVMSSLIELEHECPGCTVSGYISSNSAYRSSRSCQYFFVNGRSVRSDMLSDCIQTAYRELLPIGKHAMCFINIDIRPDMVDVNIHPTKLEVKFTNEESLSACLKEGIGRALKGKELIPKYKTPAPTVVASTSFGIMPSEEPIDIESYVQSMQTSDMFSGEARREANDEAHVKTKKETVVREDFGPINKIAEQAYDFKSSDRVIKKPEHEPKPAYHTCTSERKSCNEIKELISIGVFLNTYVVAQRGTSLFLIDQHAAHERILYEKYMSQFESHAVSSQVLLEPIILELSNSDMIMMEENIECFAGFGFEAESFGSNAIIIRAVPNIFGKPESEKFALELIESIGAISSSYELKRAEIAQVACKAAVKANDRLDSVAVARLLEELSLCENPYTCPHGRPVIVEISKREIEKMFKRIV</sequence>
<protein>
    <recommendedName>
        <fullName evidence="4">DNA mismatch repair protein MutL</fullName>
    </recommendedName>
</protein>
<dbReference type="GO" id="GO:0005524">
    <property type="term" value="F:ATP binding"/>
    <property type="evidence" value="ECO:0007669"/>
    <property type="project" value="InterPro"/>
</dbReference>
<dbReference type="SUPFAM" id="SSF55874">
    <property type="entry name" value="ATPase domain of HSP90 chaperone/DNA topoisomerase II/histidine kinase"/>
    <property type="match status" value="1"/>
</dbReference>
<dbReference type="GO" id="GO:0006298">
    <property type="term" value="P:mismatch repair"/>
    <property type="evidence" value="ECO:0007669"/>
    <property type="project" value="UniProtKB-UniRule"/>
</dbReference>
<dbReference type="OrthoDB" id="9763467at2"/>
<dbReference type="Pfam" id="PF08676">
    <property type="entry name" value="MutL_C"/>
    <property type="match status" value="1"/>
</dbReference>
<dbReference type="Gene3D" id="3.30.230.10">
    <property type="match status" value="1"/>
</dbReference>
<dbReference type="Gene3D" id="3.30.1540.20">
    <property type="entry name" value="MutL, C-terminal domain, dimerisation subdomain"/>
    <property type="match status" value="1"/>
</dbReference>
<dbReference type="InterPro" id="IPR013507">
    <property type="entry name" value="DNA_mismatch_S5_2-like"/>
</dbReference>
<evidence type="ECO:0000259" key="5">
    <source>
        <dbReference type="SMART" id="SM00853"/>
    </source>
</evidence>
<dbReference type="InterPro" id="IPR042120">
    <property type="entry name" value="MutL_C_dimsub"/>
</dbReference>
<dbReference type="EMBL" id="CP007452">
    <property type="protein sequence ID" value="AHM56592.1"/>
    <property type="molecule type" value="Genomic_DNA"/>
</dbReference>
<evidence type="ECO:0000256" key="3">
    <source>
        <dbReference type="ARBA" id="ARBA00023204"/>
    </source>
</evidence>
<dbReference type="InterPro" id="IPR042121">
    <property type="entry name" value="MutL_C_regsub"/>
</dbReference>
<dbReference type="PROSITE" id="PS00058">
    <property type="entry name" value="DNA_MISMATCH_REPAIR_1"/>
    <property type="match status" value="1"/>
</dbReference>
<evidence type="ECO:0000256" key="1">
    <source>
        <dbReference type="ARBA" id="ARBA00006082"/>
    </source>
</evidence>
<dbReference type="PATRIC" id="fig|1286171.3.peg.1246"/>
<dbReference type="CDD" id="cd00782">
    <property type="entry name" value="MutL_Trans"/>
    <property type="match status" value="1"/>
</dbReference>
<comment type="similarity">
    <text evidence="1 4">Belongs to the DNA mismatch repair MutL/HexB family.</text>
</comment>
<dbReference type="PANTHER" id="PTHR10073">
    <property type="entry name" value="DNA MISMATCH REPAIR PROTEIN MLH, PMS, MUTL"/>
    <property type="match status" value="1"/>
</dbReference>
<dbReference type="Pfam" id="PF13589">
    <property type="entry name" value="HATPase_c_3"/>
    <property type="match status" value="1"/>
</dbReference>
<dbReference type="HOGENOM" id="CLU_004131_4_1_9"/>
<dbReference type="SMART" id="SM00853">
    <property type="entry name" value="MutL_C"/>
    <property type="match status" value="1"/>
</dbReference>
<dbReference type="SUPFAM" id="SSF54211">
    <property type="entry name" value="Ribosomal protein S5 domain 2-like"/>
    <property type="match status" value="1"/>
</dbReference>
<dbReference type="Gene3D" id="3.30.565.10">
    <property type="entry name" value="Histidine kinase-like ATPase, C-terminal domain"/>
    <property type="match status" value="1"/>
</dbReference>
<name>W8TK65_PEPAC</name>
<reference evidence="7 8" key="1">
    <citation type="journal article" date="2014" name="Genome Announc.">
        <title>Complete Genome Sequence of Amino Acid-Utilizing Eubacterium acidaminophilum al-2 (DSM 3953).</title>
        <authorList>
            <person name="Poehlein A."/>
            <person name="Andreesen J.R."/>
            <person name="Daniel R."/>
        </authorList>
    </citation>
    <scope>NUCLEOTIDE SEQUENCE [LARGE SCALE GENOMIC DNA]</scope>
    <source>
        <strain evidence="7 8">DSM 3953</strain>
    </source>
</reference>
<dbReference type="STRING" id="1286171.EAL2_c12970"/>
<dbReference type="SUPFAM" id="SSF118116">
    <property type="entry name" value="DNA mismatch repair protein MutL"/>
    <property type="match status" value="1"/>
</dbReference>
<dbReference type="InterPro" id="IPR038973">
    <property type="entry name" value="MutL/Mlh/Pms-like"/>
</dbReference>
<dbReference type="GO" id="GO:0140664">
    <property type="term" value="F:ATP-dependent DNA damage sensor activity"/>
    <property type="evidence" value="ECO:0007669"/>
    <property type="project" value="InterPro"/>
</dbReference>
<dbReference type="KEGG" id="eac:EAL2_c12970"/>
<dbReference type="InterPro" id="IPR014721">
    <property type="entry name" value="Ribsml_uS5_D2-typ_fold_subgr"/>
</dbReference>
<dbReference type="InterPro" id="IPR020568">
    <property type="entry name" value="Ribosomal_Su5_D2-typ_SF"/>
</dbReference>
<keyword evidence="8" id="KW-1185">Reference proteome</keyword>
<dbReference type="InterPro" id="IPR014762">
    <property type="entry name" value="DNA_mismatch_repair_CS"/>
</dbReference>
<dbReference type="GO" id="GO:0016887">
    <property type="term" value="F:ATP hydrolysis activity"/>
    <property type="evidence" value="ECO:0007669"/>
    <property type="project" value="InterPro"/>
</dbReference>
<evidence type="ECO:0000313" key="7">
    <source>
        <dbReference type="EMBL" id="AHM56592.1"/>
    </source>
</evidence>
<dbReference type="Gene3D" id="3.30.1370.100">
    <property type="entry name" value="MutL, C-terminal domain, regulatory subdomain"/>
    <property type="match status" value="1"/>
</dbReference>
<dbReference type="GO" id="GO:0032300">
    <property type="term" value="C:mismatch repair complex"/>
    <property type="evidence" value="ECO:0007669"/>
    <property type="project" value="InterPro"/>
</dbReference>
<dbReference type="PANTHER" id="PTHR10073:SF12">
    <property type="entry name" value="DNA MISMATCH REPAIR PROTEIN MLH1"/>
    <property type="match status" value="1"/>
</dbReference>
<dbReference type="AlphaFoldDB" id="W8TK65"/>